<reference evidence="1" key="1">
    <citation type="submission" date="2015-12" db="EMBL/GenBank/DDBJ databases">
        <title>Update maize B73 reference genome by single molecule sequencing technologies.</title>
        <authorList>
            <consortium name="Maize Genome Sequencing Project"/>
            <person name="Ware D."/>
        </authorList>
    </citation>
    <scope>NUCLEOTIDE SEQUENCE</scope>
    <source>
        <tissue evidence="1">Seedling</tissue>
    </source>
</reference>
<dbReference type="EMBL" id="CM000785">
    <property type="protein sequence ID" value="AQL05315.1"/>
    <property type="molecule type" value="Genomic_DNA"/>
</dbReference>
<organism evidence="1">
    <name type="scientific">Zea mays</name>
    <name type="common">Maize</name>
    <dbReference type="NCBI Taxonomy" id="4577"/>
    <lineage>
        <taxon>Eukaryota</taxon>
        <taxon>Viridiplantae</taxon>
        <taxon>Streptophyta</taxon>
        <taxon>Embryophyta</taxon>
        <taxon>Tracheophyta</taxon>
        <taxon>Spermatophyta</taxon>
        <taxon>Magnoliopsida</taxon>
        <taxon>Liliopsida</taxon>
        <taxon>Poales</taxon>
        <taxon>Poaceae</taxon>
        <taxon>PACMAD clade</taxon>
        <taxon>Panicoideae</taxon>
        <taxon>Andropogonodae</taxon>
        <taxon>Andropogoneae</taxon>
        <taxon>Tripsacinae</taxon>
        <taxon>Zea</taxon>
    </lineage>
</organism>
<name>A0A1D6P5V3_MAIZE</name>
<dbReference type="EMBL" id="CM000785">
    <property type="protein sequence ID" value="AQL05316.1"/>
    <property type="molecule type" value="Genomic_DNA"/>
</dbReference>
<gene>
    <name evidence="1" type="ORF">ZEAMMB73_Zm00001d047003</name>
</gene>
<dbReference type="AlphaFoldDB" id="A0A1D6P5V3"/>
<protein>
    <submittedName>
        <fullName evidence="1">Uncharacterized protein</fullName>
    </submittedName>
</protein>
<dbReference type="InParanoid" id="A0A1D6P5V3"/>
<accession>A0A1D6P5V3</accession>
<sequence length="61" mass="7154">MQRSPEPKPHHYLGVYFHISWLGGEISHQCHLDENYCRCMCCVRPEAQQMKSMKGKLYGLT</sequence>
<proteinExistence type="predicted"/>
<evidence type="ECO:0000313" key="1">
    <source>
        <dbReference type="EMBL" id="AQL05315.1"/>
    </source>
</evidence>